<sequence length="745" mass="83805">MTRRRLGLSRAARRQIQARVAAFDAADLSNTPANDDELQRFITPFVVPEAQPLSSVVDCMADAGVRLPDHDFPLSLPIRAESPLNGLHFQLEVPSEMATDGGEELSAIAEPPEVIREDDLVQWPLCLRDFIREWSLKENLTQSSLDRLLNGLQHFLPSENIPRCSKTLYGRANCAAAPVRVMEPGEYIHFGVAHVVSAVVRASLSAGNSPGDTLSLMINTDGMNPYDITTKVTLWPIQIIVWEIGNRPVIAGLYGGREKPKSSNELMGETVEELRVLLNRGLIIDDRHYKVSVRAWVCDSPALSFLKCIKASNGKQGCPRCTAVGMSFSGRTIFENMHAEPRTNESFRQMTDREHHHGQCGLTVLPIDMVADFVIDPMHVVYLRVTKTMAMRLDKGKLRFLRVLKNTKTGPKVVYVQQTESRKKGNGLSANQVRQLDERMERMRKEWPTEFQRTLNCFSDHSGWKAHQARTFVLYAIPLVLADCGLPKSRYKMALRLHCACRILSCATRCKQPRLLALATNMLRDFVGKAGKEFGRHFSVYTTHCLLHLVDDVKRFGPLDSFSAFPYENNMRHLGKCVRGPKHPIRQVWSRFQEKRQTEVTGVAAWKVPDPRVVLGKTVSPRTTLFSAIREVKSVRWGQHRVALTRGDRHVMLSSGIARVEAILHQHGGNVVLVCRMYGRTRNLYTWPLDSKELGIHLMCKSSELCENLVLVGLTEVIGKVAAFETPKGVIAMQLLHTVEGEDEE</sequence>
<dbReference type="PANTHER" id="PTHR33053">
    <property type="entry name" value="PROTEIN, PUTATIVE-RELATED"/>
    <property type="match status" value="1"/>
</dbReference>
<dbReference type="RefSeq" id="XP_052131796.1">
    <property type="nucleotide sequence ID" value="XM_052275836.1"/>
</dbReference>
<dbReference type="OrthoDB" id="8067290at2759"/>
<dbReference type="GeneID" id="113210123"/>
<gene>
    <name evidence="2" type="primary">LOC113210123</name>
</gene>
<dbReference type="PANTHER" id="PTHR33053:SF24">
    <property type="entry name" value="TRANSPOSASE DOMAIN-CONTAINING PROTEIN"/>
    <property type="match status" value="1"/>
</dbReference>
<accession>A0A9C6X9T7</accession>
<organism evidence="1 2">
    <name type="scientific">Frankliniella occidentalis</name>
    <name type="common">Western flower thrips</name>
    <name type="synonym">Euthrips occidentalis</name>
    <dbReference type="NCBI Taxonomy" id="133901"/>
    <lineage>
        <taxon>Eukaryota</taxon>
        <taxon>Metazoa</taxon>
        <taxon>Ecdysozoa</taxon>
        <taxon>Arthropoda</taxon>
        <taxon>Hexapoda</taxon>
        <taxon>Insecta</taxon>
        <taxon>Pterygota</taxon>
        <taxon>Neoptera</taxon>
        <taxon>Paraneoptera</taxon>
        <taxon>Thysanoptera</taxon>
        <taxon>Terebrantia</taxon>
        <taxon>Thripoidea</taxon>
        <taxon>Thripidae</taxon>
        <taxon>Frankliniella</taxon>
    </lineage>
</organism>
<proteinExistence type="predicted"/>
<dbReference type="Proteomes" id="UP000504606">
    <property type="component" value="Unplaced"/>
</dbReference>
<name>A0A9C6X9T7_FRAOC</name>
<evidence type="ECO:0000313" key="2">
    <source>
        <dbReference type="RefSeq" id="XP_052131796.1"/>
    </source>
</evidence>
<reference evidence="2" key="1">
    <citation type="submission" date="2025-08" db="UniProtKB">
        <authorList>
            <consortium name="RefSeq"/>
        </authorList>
    </citation>
    <scope>IDENTIFICATION</scope>
    <source>
        <tissue evidence="2">Whole organism</tissue>
    </source>
</reference>
<evidence type="ECO:0000313" key="1">
    <source>
        <dbReference type="Proteomes" id="UP000504606"/>
    </source>
</evidence>
<dbReference type="AlphaFoldDB" id="A0A9C6X9T7"/>
<protein>
    <submittedName>
        <fullName evidence="2">Uncharacterized protein LOC113210123 isoform X1</fullName>
    </submittedName>
</protein>
<keyword evidence="1" id="KW-1185">Reference proteome</keyword>